<proteinExistence type="predicted"/>
<dbReference type="RefSeq" id="WP_052500894.1">
    <property type="nucleotide sequence ID" value="NZ_FZPF01000009.1"/>
</dbReference>
<dbReference type="InterPro" id="IPR054271">
    <property type="entry name" value="DUF7002"/>
</dbReference>
<dbReference type="PATRIC" id="fig|935700.4.peg.2015"/>
<sequence>MTPAEFAALHPRLWRLAMRGAAEGVRRHGLLPAADLARRAGHALPLPRRARAQALALPDGTRAILTDNSPLSLTKLAGVLDDGLTPEDWLAMLNARVFLWPDPKLAQGNLSTRRRLGYDSEWHVYDTVKLLAPVWDRAEIAPINSGATLRKPTRRGHATFAPLAGLDYQSWRRARRDAGRVQSLDSVKEVTIRGAAPDAAAALIEVTAA</sequence>
<evidence type="ECO:0000313" key="1">
    <source>
        <dbReference type="EMBL" id="KIT16352.1"/>
    </source>
</evidence>
<keyword evidence="2" id="KW-1185">Reference proteome</keyword>
<dbReference type="EMBL" id="JYFE01000036">
    <property type="protein sequence ID" value="KIT16352.1"/>
    <property type="molecule type" value="Genomic_DNA"/>
</dbReference>
<dbReference type="Pfam" id="PF22531">
    <property type="entry name" value="DUF7002"/>
    <property type="match status" value="1"/>
</dbReference>
<evidence type="ECO:0000313" key="2">
    <source>
        <dbReference type="Proteomes" id="UP000032232"/>
    </source>
</evidence>
<organism evidence="1 2">
    <name type="scientific">Jannaschia aquimarina</name>
    <dbReference type="NCBI Taxonomy" id="935700"/>
    <lineage>
        <taxon>Bacteria</taxon>
        <taxon>Pseudomonadati</taxon>
        <taxon>Pseudomonadota</taxon>
        <taxon>Alphaproteobacteria</taxon>
        <taxon>Rhodobacterales</taxon>
        <taxon>Roseobacteraceae</taxon>
        <taxon>Jannaschia</taxon>
    </lineage>
</organism>
<dbReference type="STRING" id="935700.jaqu_19480"/>
<comment type="caution">
    <text evidence="1">The sequence shown here is derived from an EMBL/GenBank/DDBJ whole genome shotgun (WGS) entry which is preliminary data.</text>
</comment>
<reference evidence="1 2" key="1">
    <citation type="submission" date="2015-02" db="EMBL/GenBank/DDBJ databases">
        <title>Genome Sequence of Jannaschia aquimarina DSM28248, a member of the Roseobacter clade.</title>
        <authorList>
            <person name="Voget S."/>
            <person name="Daniel R."/>
        </authorList>
    </citation>
    <scope>NUCLEOTIDE SEQUENCE [LARGE SCALE GENOMIC DNA]</scope>
    <source>
        <strain evidence="1 2">GSW-M26</strain>
    </source>
</reference>
<protein>
    <submittedName>
        <fullName evidence="1">Uncharacterized protein</fullName>
    </submittedName>
</protein>
<name>A0A0D1CNR7_9RHOB</name>
<dbReference type="AlphaFoldDB" id="A0A0D1CNR7"/>
<dbReference type="OrthoDB" id="154268at2"/>
<gene>
    <name evidence="1" type="ORF">jaqu_19480</name>
</gene>
<dbReference type="Proteomes" id="UP000032232">
    <property type="component" value="Unassembled WGS sequence"/>
</dbReference>
<accession>A0A0D1CNR7</accession>